<dbReference type="InterPro" id="IPR040190">
    <property type="entry name" value="MURQ/GCKR"/>
</dbReference>
<dbReference type="NCBIfam" id="NF009222">
    <property type="entry name" value="PRK12570.1"/>
    <property type="match status" value="1"/>
</dbReference>
<dbReference type="EC" id="4.2.1.126" evidence="3"/>
<comment type="catalytic activity">
    <reaction evidence="3">
        <text>N-acetyl-D-muramate 6-phosphate + H2O = N-acetyl-D-glucosamine 6-phosphate + (R)-lactate</text>
        <dbReference type="Rhea" id="RHEA:26410"/>
        <dbReference type="ChEBI" id="CHEBI:15377"/>
        <dbReference type="ChEBI" id="CHEBI:16004"/>
        <dbReference type="ChEBI" id="CHEBI:57513"/>
        <dbReference type="ChEBI" id="CHEBI:58722"/>
        <dbReference type="EC" id="4.2.1.126"/>
    </reaction>
</comment>
<feature type="domain" description="SIS" evidence="5">
    <location>
        <begin position="77"/>
        <end position="238"/>
    </location>
</feature>
<comment type="similarity">
    <text evidence="3">Belongs to the GCKR-like family. MurNAc-6-P etherase subfamily.</text>
</comment>
<dbReference type="GO" id="GO:0016803">
    <property type="term" value="F:ether hydrolase activity"/>
    <property type="evidence" value="ECO:0007669"/>
    <property type="project" value="TreeGrafter"/>
</dbReference>
<evidence type="ECO:0000259" key="5">
    <source>
        <dbReference type="PROSITE" id="PS51464"/>
    </source>
</evidence>
<comment type="subunit">
    <text evidence="3">Homodimer.</text>
</comment>
<dbReference type="InterPro" id="IPR001347">
    <property type="entry name" value="SIS_dom"/>
</dbReference>
<protein>
    <recommendedName>
        <fullName evidence="3">N-acetylmuramic acid 6-phosphate etherase</fullName>
        <shortName evidence="3">MurNAc-6-P etherase</shortName>
        <ecNumber evidence="3">4.2.1.126</ecNumber>
    </recommendedName>
    <alternativeName>
        <fullName evidence="3">N-acetylmuramic acid 6-phosphate hydrolase</fullName>
    </alternativeName>
    <alternativeName>
        <fullName evidence="3">N-acetylmuramic acid 6-phosphate lyase</fullName>
    </alternativeName>
</protein>
<comment type="caution">
    <text evidence="6">The sequence shown here is derived from an EMBL/GenBank/DDBJ whole genome shotgun (WGS) entry which is preliminary data.</text>
</comment>
<dbReference type="GO" id="GO:0046348">
    <property type="term" value="P:amino sugar catabolic process"/>
    <property type="evidence" value="ECO:0007669"/>
    <property type="project" value="InterPro"/>
</dbReference>
<dbReference type="PANTHER" id="PTHR10088:SF4">
    <property type="entry name" value="GLUCOKINASE REGULATORY PROTEIN"/>
    <property type="match status" value="1"/>
</dbReference>
<dbReference type="Pfam" id="PF22645">
    <property type="entry name" value="GKRP_SIS_N"/>
    <property type="match status" value="1"/>
</dbReference>
<sequence length="337" mass="34138">MTAQSRTQESTGRGSTQSAEPQARSSLSPTEQRNPRSSGLDELDSLGVLTLLNTEDRVVIDAVAAALPALAALVNEAAERMRSGGSVHYFGAGTSGRLGVLDASELMPTFNLEPGRVVGHIAGGQAALVNAVENAEDSLADGREAGAALGERDMAIGIAASGSTPYVRGALEAAGSRGAHTVLISNNPNAPVAESAAVHIVLDTGPEIVTGSTRLKAGTAQKLALNGFSTALMVALGRTWQNLMVSVVATNAKLRDRTVRILVDAADLDETAARELLTRCDGDLKTALVVSFAEVSPAVAADLLAAHEGSVKAAIAAAVSAGGAASISDDESSGGTH</sequence>
<dbReference type="PANTHER" id="PTHR10088">
    <property type="entry name" value="GLUCOKINASE REGULATORY PROTEIN"/>
    <property type="match status" value="1"/>
</dbReference>
<accession>A0AB34XQM9</accession>
<feature type="region of interest" description="Disordered" evidence="4">
    <location>
        <begin position="1"/>
        <end position="41"/>
    </location>
</feature>
<dbReference type="SUPFAM" id="SSF53697">
    <property type="entry name" value="SIS domain"/>
    <property type="match status" value="1"/>
</dbReference>
<organism evidence="6 7">
    <name type="scientific">Brevibacterium casei</name>
    <dbReference type="NCBI Taxonomy" id="33889"/>
    <lineage>
        <taxon>Bacteria</taxon>
        <taxon>Bacillati</taxon>
        <taxon>Actinomycetota</taxon>
        <taxon>Actinomycetes</taxon>
        <taxon>Micrococcales</taxon>
        <taxon>Brevibacteriaceae</taxon>
        <taxon>Brevibacterium</taxon>
    </lineage>
</organism>
<comment type="miscellaneous">
    <text evidence="3">A lyase-type mechanism (elimination/hydration) is suggested for the cleavage of the lactyl ether bond of MurNAc 6-phosphate, with the formation of an alpha,beta-unsaturated aldehyde intermediate with (E)-stereochemistry, followed by the syn addition of water to give product.</text>
</comment>
<gene>
    <name evidence="3" type="primary">murQ</name>
    <name evidence="6" type="ORF">AVW13_16105</name>
</gene>
<dbReference type="PROSITE" id="PS01272">
    <property type="entry name" value="GCKR"/>
    <property type="match status" value="1"/>
</dbReference>
<dbReference type="Proteomes" id="UP000076612">
    <property type="component" value="Unassembled WGS sequence"/>
</dbReference>
<comment type="pathway">
    <text evidence="3">Amino-sugar metabolism; N-acetylmuramate degradation.</text>
</comment>
<evidence type="ECO:0000256" key="3">
    <source>
        <dbReference type="HAMAP-Rule" id="MF_00068"/>
    </source>
</evidence>
<evidence type="ECO:0000256" key="4">
    <source>
        <dbReference type="SAM" id="MobiDB-lite"/>
    </source>
</evidence>
<dbReference type="InterPro" id="IPR005488">
    <property type="entry name" value="Etherase_MurQ"/>
</dbReference>
<dbReference type="NCBIfam" id="TIGR00274">
    <property type="entry name" value="N-acetylmuramic acid 6-phosphate etherase"/>
    <property type="match status" value="1"/>
</dbReference>
<feature type="active site" description="Proton donor" evidence="3">
    <location>
        <position position="105"/>
    </location>
</feature>
<dbReference type="Gene3D" id="1.10.8.1080">
    <property type="match status" value="1"/>
</dbReference>
<dbReference type="HAMAP" id="MF_00068">
    <property type="entry name" value="MurQ"/>
    <property type="match status" value="1"/>
</dbReference>
<comment type="function">
    <text evidence="3">Specifically catalyzes the cleavage of the D-lactyl ether substituent of MurNAc 6-phosphate, producing GlcNAc 6-phosphate and D-lactate.</text>
</comment>
<feature type="compositionally biased region" description="Polar residues" evidence="4">
    <location>
        <begin position="1"/>
        <end position="37"/>
    </location>
</feature>
<dbReference type="CDD" id="cd05007">
    <property type="entry name" value="SIS_Etherase"/>
    <property type="match status" value="1"/>
</dbReference>
<dbReference type="PROSITE" id="PS51464">
    <property type="entry name" value="SIS"/>
    <property type="match status" value="1"/>
</dbReference>
<dbReference type="GO" id="GO:0016835">
    <property type="term" value="F:carbon-oxygen lyase activity"/>
    <property type="evidence" value="ECO:0007669"/>
    <property type="project" value="UniProtKB-UniRule"/>
</dbReference>
<dbReference type="RefSeq" id="WP_063250746.1">
    <property type="nucleotide sequence ID" value="NZ_CBDRLP010000022.1"/>
</dbReference>
<dbReference type="GO" id="GO:0009254">
    <property type="term" value="P:peptidoglycan turnover"/>
    <property type="evidence" value="ECO:0007669"/>
    <property type="project" value="TreeGrafter"/>
</dbReference>
<dbReference type="NCBIfam" id="NF003915">
    <property type="entry name" value="PRK05441.1"/>
    <property type="match status" value="1"/>
</dbReference>
<dbReference type="InterPro" id="IPR046348">
    <property type="entry name" value="SIS_dom_sf"/>
</dbReference>
<dbReference type="AlphaFoldDB" id="A0AB34XQM9"/>
<proteinExistence type="inferred from homology"/>
<dbReference type="GO" id="GO:0097367">
    <property type="term" value="F:carbohydrate derivative binding"/>
    <property type="evidence" value="ECO:0007669"/>
    <property type="project" value="InterPro"/>
</dbReference>
<name>A0AB34XQM9_9MICO</name>
<dbReference type="Gene3D" id="3.40.50.10490">
    <property type="entry name" value="Glucose-6-phosphate isomerase like protein, domain 1"/>
    <property type="match status" value="1"/>
</dbReference>
<reference evidence="7" key="1">
    <citation type="submission" date="2016-01" db="EMBL/GenBank/DDBJ databases">
        <title>Draft genome of Chromobacterium sp. F49.</title>
        <authorList>
            <person name="Hong K.W."/>
        </authorList>
    </citation>
    <scope>NUCLEOTIDE SEQUENCE [LARGE SCALE GENOMIC DNA]</scope>
    <source>
        <strain evidence="7">M40</strain>
    </source>
</reference>
<dbReference type="InterPro" id="IPR005486">
    <property type="entry name" value="Glucokinase_regulatory_CS"/>
</dbReference>
<dbReference type="EMBL" id="LQQR01000047">
    <property type="protein sequence ID" value="KZE12321.1"/>
    <property type="molecule type" value="Genomic_DNA"/>
</dbReference>
<evidence type="ECO:0000313" key="7">
    <source>
        <dbReference type="Proteomes" id="UP000076612"/>
    </source>
</evidence>
<evidence type="ECO:0000256" key="2">
    <source>
        <dbReference type="ARBA" id="ARBA00023277"/>
    </source>
</evidence>
<evidence type="ECO:0000313" key="6">
    <source>
        <dbReference type="EMBL" id="KZE12321.1"/>
    </source>
</evidence>
<keyword evidence="2 3" id="KW-0119">Carbohydrate metabolism</keyword>
<feature type="active site" evidence="3">
    <location>
        <position position="136"/>
    </location>
</feature>
<evidence type="ECO:0000256" key="1">
    <source>
        <dbReference type="ARBA" id="ARBA00023239"/>
    </source>
</evidence>
<keyword evidence="1 3" id="KW-0456">Lyase</keyword>